<feature type="transmembrane region" description="Helical" evidence="1">
    <location>
        <begin position="36"/>
        <end position="54"/>
    </location>
</feature>
<dbReference type="AlphaFoldDB" id="A0A0G1GT40"/>
<evidence type="ECO:0000256" key="1">
    <source>
        <dbReference type="SAM" id="Phobius"/>
    </source>
</evidence>
<proteinExistence type="predicted"/>
<organism evidence="2 3">
    <name type="scientific">Candidatus Collierbacteria bacterium GW2011_GWF1_44_12</name>
    <dbReference type="NCBI Taxonomy" id="1618402"/>
    <lineage>
        <taxon>Bacteria</taxon>
        <taxon>Candidatus Collieribacteriota</taxon>
    </lineage>
</organism>
<evidence type="ECO:0000313" key="3">
    <source>
        <dbReference type="Proteomes" id="UP000034097"/>
    </source>
</evidence>
<accession>A0A0G1GT40</accession>
<dbReference type="Proteomes" id="UP000034097">
    <property type="component" value="Unassembled WGS sequence"/>
</dbReference>
<feature type="transmembrane region" description="Helical" evidence="1">
    <location>
        <begin position="6"/>
        <end position="24"/>
    </location>
</feature>
<keyword evidence="1" id="KW-0812">Transmembrane</keyword>
<comment type="caution">
    <text evidence="2">The sequence shown here is derived from an EMBL/GenBank/DDBJ whole genome shotgun (WGS) entry which is preliminary data.</text>
</comment>
<gene>
    <name evidence="2" type="ORF">UW26_C0025G0004</name>
</gene>
<keyword evidence="1" id="KW-1133">Transmembrane helix</keyword>
<protein>
    <submittedName>
        <fullName evidence="2">Uncharacterized protein</fullName>
    </submittedName>
</protein>
<feature type="transmembrane region" description="Helical" evidence="1">
    <location>
        <begin position="99"/>
        <end position="117"/>
    </location>
</feature>
<reference evidence="2 3" key="1">
    <citation type="journal article" date="2015" name="Nature">
        <title>rRNA introns, odd ribosomes, and small enigmatic genomes across a large radiation of phyla.</title>
        <authorList>
            <person name="Brown C.T."/>
            <person name="Hug L.A."/>
            <person name="Thomas B.C."/>
            <person name="Sharon I."/>
            <person name="Castelle C.J."/>
            <person name="Singh A."/>
            <person name="Wilkins M.J."/>
            <person name="Williams K.H."/>
            <person name="Banfield J.F."/>
        </authorList>
    </citation>
    <scope>NUCLEOTIDE SEQUENCE [LARGE SCALE GENOMIC DNA]</scope>
</reference>
<keyword evidence="1" id="KW-0472">Membrane</keyword>
<dbReference type="EMBL" id="LCHQ01000025">
    <property type="protein sequence ID" value="KKT37765.1"/>
    <property type="molecule type" value="Genomic_DNA"/>
</dbReference>
<evidence type="ECO:0000313" key="2">
    <source>
        <dbReference type="EMBL" id="KKT37765.1"/>
    </source>
</evidence>
<sequence length="220" mass="24279">MKSDRVLIIYSFLACAFLMAVGIFSARSSGQLLASFIYLPLVFFFGTKIFHWLLAKTVTRVVVQNKVLPGPASNNAQVVSSPTDPESDEEGVTDKDKRLFLKLIGTTGISLLLLALFSRRARDTFLGGGVAAGPDVVGVKDTTGNQIDPAQQGPTDGYEISEIDDEGTPVHFGYVKKTGAWYIMQYNNGNFRYTKGDKNFSANWNKRTELTYGYFNDIFS</sequence>
<name>A0A0G1GT40_9BACT</name>